<dbReference type="AlphaFoldDB" id="A0AAW2YNA2"/>
<keyword evidence="1" id="KW-0694">RNA-binding</keyword>
<reference evidence="3 4" key="1">
    <citation type="submission" date="2024-03" db="EMBL/GenBank/DDBJ databases">
        <title>The Acrasis kona genome and developmental transcriptomes reveal deep origins of eukaryotic multicellular pathways.</title>
        <authorList>
            <person name="Sheikh S."/>
            <person name="Fu C.-J."/>
            <person name="Brown M.W."/>
            <person name="Baldauf S.L."/>
        </authorList>
    </citation>
    <scope>NUCLEOTIDE SEQUENCE [LARGE SCALE GENOMIC DNA]</scope>
    <source>
        <strain evidence="3 4">ATCC MYA-3509</strain>
    </source>
</reference>
<evidence type="ECO:0000313" key="4">
    <source>
        <dbReference type="Proteomes" id="UP001431209"/>
    </source>
</evidence>
<keyword evidence="4" id="KW-1185">Reference proteome</keyword>
<dbReference type="SMART" id="SM00360">
    <property type="entry name" value="RRM"/>
    <property type="match status" value="1"/>
</dbReference>
<evidence type="ECO:0000259" key="2">
    <source>
        <dbReference type="PROSITE" id="PS50102"/>
    </source>
</evidence>
<dbReference type="SUPFAM" id="SSF54928">
    <property type="entry name" value="RNA-binding domain, RBD"/>
    <property type="match status" value="1"/>
</dbReference>
<dbReference type="Proteomes" id="UP001431209">
    <property type="component" value="Unassembled WGS sequence"/>
</dbReference>
<gene>
    <name evidence="3" type="ORF">AKO1_002193</name>
</gene>
<evidence type="ECO:0000256" key="1">
    <source>
        <dbReference type="PROSITE-ProRule" id="PRU00176"/>
    </source>
</evidence>
<dbReference type="Pfam" id="PF00076">
    <property type="entry name" value="RRM_1"/>
    <property type="match status" value="1"/>
</dbReference>
<evidence type="ECO:0000313" key="3">
    <source>
        <dbReference type="EMBL" id="KAL0478863.1"/>
    </source>
</evidence>
<name>A0AAW2YNA2_9EUKA</name>
<dbReference type="InterPro" id="IPR012677">
    <property type="entry name" value="Nucleotide-bd_a/b_plait_sf"/>
</dbReference>
<organism evidence="3 4">
    <name type="scientific">Acrasis kona</name>
    <dbReference type="NCBI Taxonomy" id="1008807"/>
    <lineage>
        <taxon>Eukaryota</taxon>
        <taxon>Discoba</taxon>
        <taxon>Heterolobosea</taxon>
        <taxon>Tetramitia</taxon>
        <taxon>Eutetramitia</taxon>
        <taxon>Acrasidae</taxon>
        <taxon>Acrasis</taxon>
    </lineage>
</organism>
<dbReference type="InterPro" id="IPR035979">
    <property type="entry name" value="RBD_domain_sf"/>
</dbReference>
<comment type="caution">
    <text evidence="3">The sequence shown here is derived from an EMBL/GenBank/DDBJ whole genome shotgun (WGS) entry which is preliminary data.</text>
</comment>
<dbReference type="CDD" id="cd00590">
    <property type="entry name" value="RRM_SF"/>
    <property type="match status" value="1"/>
</dbReference>
<feature type="domain" description="RRM" evidence="2">
    <location>
        <begin position="183"/>
        <end position="251"/>
    </location>
</feature>
<dbReference type="InterPro" id="IPR000504">
    <property type="entry name" value="RRM_dom"/>
</dbReference>
<proteinExistence type="predicted"/>
<accession>A0AAW2YNA2</accession>
<dbReference type="PROSITE" id="PS50102">
    <property type="entry name" value="RRM"/>
    <property type="match status" value="1"/>
</dbReference>
<protein>
    <recommendedName>
        <fullName evidence="2">RRM domain-containing protein</fullName>
    </recommendedName>
</protein>
<dbReference type="GO" id="GO:0003723">
    <property type="term" value="F:RNA binding"/>
    <property type="evidence" value="ECO:0007669"/>
    <property type="project" value="UniProtKB-UniRule"/>
</dbReference>
<dbReference type="EMBL" id="JAOPGA020000475">
    <property type="protein sequence ID" value="KAL0478863.1"/>
    <property type="molecule type" value="Genomic_DNA"/>
</dbReference>
<dbReference type="Gene3D" id="3.30.70.330">
    <property type="match status" value="1"/>
</dbReference>
<sequence length="251" mass="27323">MPPHGPHGFGGPGFGGPGFGGPRHHGCGGPGFGRRPLLGYPRYGICPGYGFGFGGGGLGVVGAVAGGALLASTLSSSRQNPDVVIIQQPVQQQPQVQYVQPQQQVQTQTVQQPYTQTVQQPTQQYFPQYTPPVTTPIQKYDMIDTSTLRLPSNAPPMEQANVHYTNESLPRSTPYPFQPNGQYSVKLTNLPDNVTWEELEHLFGGYHLVKVEIHDDGTGFVEFGDQQTYESALRVHGSTLRGRSIYIIPHQ</sequence>